<protein>
    <recommendedName>
        <fullName evidence="4">Coagulation factor 5/8 type domain-containing protein</fullName>
    </recommendedName>
</protein>
<evidence type="ECO:0008006" key="4">
    <source>
        <dbReference type="Google" id="ProtNLM"/>
    </source>
</evidence>
<accession>A0A9P4TXQ2</accession>
<gene>
    <name evidence="2" type="ORF">EJ08DRAFT_306367</name>
</gene>
<feature type="signal peptide" evidence="1">
    <location>
        <begin position="1"/>
        <end position="21"/>
    </location>
</feature>
<feature type="chain" id="PRO_5040367439" description="Coagulation factor 5/8 type domain-containing protein" evidence="1">
    <location>
        <begin position="22"/>
        <end position="290"/>
    </location>
</feature>
<dbReference type="OrthoDB" id="5186230at2759"/>
<proteinExistence type="predicted"/>
<dbReference type="PROSITE" id="PS51257">
    <property type="entry name" value="PROKAR_LIPOPROTEIN"/>
    <property type="match status" value="1"/>
</dbReference>
<keyword evidence="1" id="KW-0732">Signal</keyword>
<dbReference type="Proteomes" id="UP000800235">
    <property type="component" value="Unassembled WGS sequence"/>
</dbReference>
<evidence type="ECO:0000313" key="2">
    <source>
        <dbReference type="EMBL" id="KAF2429083.1"/>
    </source>
</evidence>
<comment type="caution">
    <text evidence="2">The sequence shown here is derived from an EMBL/GenBank/DDBJ whole genome shotgun (WGS) entry which is preliminary data.</text>
</comment>
<reference evidence="2" key="1">
    <citation type="journal article" date="2020" name="Stud. Mycol.">
        <title>101 Dothideomycetes genomes: a test case for predicting lifestyles and emergence of pathogens.</title>
        <authorList>
            <person name="Haridas S."/>
            <person name="Albert R."/>
            <person name="Binder M."/>
            <person name="Bloem J."/>
            <person name="Labutti K."/>
            <person name="Salamov A."/>
            <person name="Andreopoulos B."/>
            <person name="Baker S."/>
            <person name="Barry K."/>
            <person name="Bills G."/>
            <person name="Bluhm B."/>
            <person name="Cannon C."/>
            <person name="Castanera R."/>
            <person name="Culley D."/>
            <person name="Daum C."/>
            <person name="Ezra D."/>
            <person name="Gonzalez J."/>
            <person name="Henrissat B."/>
            <person name="Kuo A."/>
            <person name="Liang C."/>
            <person name="Lipzen A."/>
            <person name="Lutzoni F."/>
            <person name="Magnuson J."/>
            <person name="Mondo S."/>
            <person name="Nolan M."/>
            <person name="Ohm R."/>
            <person name="Pangilinan J."/>
            <person name="Park H.-J."/>
            <person name="Ramirez L."/>
            <person name="Alfaro M."/>
            <person name="Sun H."/>
            <person name="Tritt A."/>
            <person name="Yoshinaga Y."/>
            <person name="Zwiers L.-H."/>
            <person name="Turgeon B."/>
            <person name="Goodwin S."/>
            <person name="Spatafora J."/>
            <person name="Crous P."/>
            <person name="Grigoriev I."/>
        </authorList>
    </citation>
    <scope>NUCLEOTIDE SEQUENCE</scope>
    <source>
        <strain evidence="2">CBS 130266</strain>
    </source>
</reference>
<evidence type="ECO:0000313" key="3">
    <source>
        <dbReference type="Proteomes" id="UP000800235"/>
    </source>
</evidence>
<keyword evidence="3" id="KW-1185">Reference proteome</keyword>
<name>A0A9P4TXQ2_9PEZI</name>
<organism evidence="2 3">
    <name type="scientific">Tothia fuscella</name>
    <dbReference type="NCBI Taxonomy" id="1048955"/>
    <lineage>
        <taxon>Eukaryota</taxon>
        <taxon>Fungi</taxon>
        <taxon>Dikarya</taxon>
        <taxon>Ascomycota</taxon>
        <taxon>Pezizomycotina</taxon>
        <taxon>Dothideomycetes</taxon>
        <taxon>Pleosporomycetidae</taxon>
        <taxon>Venturiales</taxon>
        <taxon>Cylindrosympodiaceae</taxon>
        <taxon>Tothia</taxon>
    </lineage>
</organism>
<dbReference type="AlphaFoldDB" id="A0A9P4TXQ2"/>
<evidence type="ECO:0000256" key="1">
    <source>
        <dbReference type="SAM" id="SignalP"/>
    </source>
</evidence>
<sequence>MRSYAPTLAILLSIFLSCTYAESIRSIFLFKDVLKSKTAALRTSGFNTLIIFGIGVTEDGSINYYSNTPGSKDIVVAAKGGYVGGDALASKVLSFKKGNDTGVNRIELSMNSAHVKELMAKGAGDDTVLAKNFKALKVAWGLDAVNNDDEKVYDIGSTVAFARMLGKVGYKYTFAPYTNLRFWVSVEKQLNAGLKEPGLLMDRVYLQCYDGGARNNPAEWSRTLGIKVVPLVWVTNDSKPGQGTTVAQARGKFNSWQGSVAGGGYWNDYDIEKMKLSYKQYGDVLTSIFK</sequence>
<dbReference type="EMBL" id="MU007050">
    <property type="protein sequence ID" value="KAF2429083.1"/>
    <property type="molecule type" value="Genomic_DNA"/>
</dbReference>